<proteinExistence type="predicted"/>
<gene>
    <name evidence="1" type="ORF">S01H1_67052</name>
</gene>
<name>X0YFA0_9ZZZZ</name>
<dbReference type="EMBL" id="BARS01044371">
    <property type="protein sequence ID" value="GAG35491.1"/>
    <property type="molecule type" value="Genomic_DNA"/>
</dbReference>
<accession>X0YFA0</accession>
<feature type="non-terminal residue" evidence="1">
    <location>
        <position position="1"/>
    </location>
</feature>
<sequence>ALSVVSVVEEWRKSLQGDPGVEVRALSAMCKQWDGNRDEILLRILCLLESATAGARLAFLEALEKYATSEELWVRRLEVRAPLQECLKDVFRDGNPTEVGIAWIVGLLWFEFDDETVWNSIQRAREAPIHQFLREIEIEGFYVDALFDEPTDAVALIRLTERVSDNALRAKLLDLLAELDSADALKALVKHKYEPKGWTAEAVLASLAKLKKWNKTFDRLLDAAVANGPADARALAVSLLAQLRAGRIS</sequence>
<dbReference type="AlphaFoldDB" id="X0YFA0"/>
<reference evidence="1" key="1">
    <citation type="journal article" date="2014" name="Front. Microbiol.">
        <title>High frequency of phylogenetically diverse reductive dehalogenase-homologous genes in deep subseafloor sedimentary metagenomes.</title>
        <authorList>
            <person name="Kawai M."/>
            <person name="Futagami T."/>
            <person name="Toyoda A."/>
            <person name="Takaki Y."/>
            <person name="Nishi S."/>
            <person name="Hori S."/>
            <person name="Arai W."/>
            <person name="Tsubouchi T."/>
            <person name="Morono Y."/>
            <person name="Uchiyama I."/>
            <person name="Ito T."/>
            <person name="Fujiyama A."/>
            <person name="Inagaki F."/>
            <person name="Takami H."/>
        </authorList>
    </citation>
    <scope>NUCLEOTIDE SEQUENCE</scope>
    <source>
        <strain evidence="1">Expedition CK06-06</strain>
    </source>
</reference>
<organism evidence="1">
    <name type="scientific">marine sediment metagenome</name>
    <dbReference type="NCBI Taxonomy" id="412755"/>
    <lineage>
        <taxon>unclassified sequences</taxon>
        <taxon>metagenomes</taxon>
        <taxon>ecological metagenomes</taxon>
    </lineage>
</organism>
<protein>
    <submittedName>
        <fullName evidence="1">Uncharacterized protein</fullName>
    </submittedName>
</protein>
<feature type="non-terminal residue" evidence="1">
    <location>
        <position position="249"/>
    </location>
</feature>
<comment type="caution">
    <text evidence="1">The sequence shown here is derived from an EMBL/GenBank/DDBJ whole genome shotgun (WGS) entry which is preliminary data.</text>
</comment>
<evidence type="ECO:0000313" key="1">
    <source>
        <dbReference type="EMBL" id="GAG35491.1"/>
    </source>
</evidence>